<evidence type="ECO:0000256" key="1">
    <source>
        <dbReference type="SAM" id="Coils"/>
    </source>
</evidence>
<evidence type="ECO:0000256" key="2">
    <source>
        <dbReference type="SAM" id="MobiDB-lite"/>
    </source>
</evidence>
<proteinExistence type="predicted"/>
<accession>A0A8S1X406</accession>
<feature type="compositionally biased region" description="Polar residues" evidence="2">
    <location>
        <begin position="1"/>
        <end position="10"/>
    </location>
</feature>
<evidence type="ECO:0000313" key="3">
    <source>
        <dbReference type="EMBL" id="CAD8193006.1"/>
    </source>
</evidence>
<protein>
    <submittedName>
        <fullName evidence="3">Uncharacterized protein</fullName>
    </submittedName>
</protein>
<dbReference type="OrthoDB" id="305428at2759"/>
<gene>
    <name evidence="3" type="ORF">PPENT_87.1.T1030058</name>
</gene>
<dbReference type="AlphaFoldDB" id="A0A8S1X406"/>
<keyword evidence="1" id="KW-0175">Coiled coil</keyword>
<keyword evidence="4" id="KW-1185">Reference proteome</keyword>
<dbReference type="Proteomes" id="UP000689195">
    <property type="component" value="Unassembled WGS sequence"/>
</dbReference>
<organism evidence="3 4">
    <name type="scientific">Paramecium pentaurelia</name>
    <dbReference type="NCBI Taxonomy" id="43138"/>
    <lineage>
        <taxon>Eukaryota</taxon>
        <taxon>Sar</taxon>
        <taxon>Alveolata</taxon>
        <taxon>Ciliophora</taxon>
        <taxon>Intramacronucleata</taxon>
        <taxon>Oligohymenophorea</taxon>
        <taxon>Peniculida</taxon>
        <taxon>Parameciidae</taxon>
        <taxon>Paramecium</taxon>
    </lineage>
</organism>
<dbReference type="EMBL" id="CAJJDO010000103">
    <property type="protein sequence ID" value="CAD8193006.1"/>
    <property type="molecule type" value="Genomic_DNA"/>
</dbReference>
<comment type="caution">
    <text evidence="3">The sequence shown here is derived from an EMBL/GenBank/DDBJ whole genome shotgun (WGS) entry which is preliminary data.</text>
</comment>
<evidence type="ECO:0000313" key="4">
    <source>
        <dbReference type="Proteomes" id="UP000689195"/>
    </source>
</evidence>
<name>A0A8S1X406_9CILI</name>
<sequence length="303" mass="36125">MEGQEQTFTLKSHIDQQLGGATTTRGGRIDHRTKGDIGNPNQPYRAQQREIYQVNYQMSYHIDNNLFKKVLQINMNKIHIQFMGCQIFNIMNINQSQYSLENEKLKIKIKYLEDFIENSNNYEKTNQLFDLKQFLSKNYKRFSMLLDEIYYLKQQVEGEQMQRINEAQKLQTEINQLRMTTSQLQQQLSQSQLQLQQQQQQQIEESEHDVYRGSLNPIQRLEQIENLENTIKQLSDEIEEITQLNIKQREQLKKKDFFREYEMMCKETEGLRQQNAKLLDQLKAFNSNRTNTNSQNQGNINGF</sequence>
<feature type="coiled-coil region" evidence="1">
    <location>
        <begin position="167"/>
        <end position="288"/>
    </location>
</feature>
<feature type="region of interest" description="Disordered" evidence="2">
    <location>
        <begin position="1"/>
        <end position="43"/>
    </location>
</feature>
<reference evidence="3" key="1">
    <citation type="submission" date="2021-01" db="EMBL/GenBank/DDBJ databases">
        <authorList>
            <consortium name="Genoscope - CEA"/>
            <person name="William W."/>
        </authorList>
    </citation>
    <scope>NUCLEOTIDE SEQUENCE</scope>
</reference>